<keyword evidence="1" id="KW-0812">Transmembrane</keyword>
<feature type="transmembrane region" description="Helical" evidence="1">
    <location>
        <begin position="272"/>
        <end position="290"/>
    </location>
</feature>
<feature type="transmembrane region" description="Helical" evidence="1">
    <location>
        <begin position="205"/>
        <end position="225"/>
    </location>
</feature>
<gene>
    <name evidence="2" type="ORF">ACFPIJ_63195</name>
</gene>
<proteinExistence type="predicted"/>
<protein>
    <recommendedName>
        <fullName evidence="4">Integral membrane protein</fullName>
    </recommendedName>
</protein>
<evidence type="ECO:0000313" key="3">
    <source>
        <dbReference type="Proteomes" id="UP001595912"/>
    </source>
</evidence>
<feature type="transmembrane region" description="Helical" evidence="1">
    <location>
        <begin position="182"/>
        <end position="199"/>
    </location>
</feature>
<organism evidence="2 3">
    <name type="scientific">Dactylosporangium cerinum</name>
    <dbReference type="NCBI Taxonomy" id="1434730"/>
    <lineage>
        <taxon>Bacteria</taxon>
        <taxon>Bacillati</taxon>
        <taxon>Actinomycetota</taxon>
        <taxon>Actinomycetes</taxon>
        <taxon>Micromonosporales</taxon>
        <taxon>Micromonosporaceae</taxon>
        <taxon>Dactylosporangium</taxon>
    </lineage>
</organism>
<comment type="caution">
    <text evidence="2">The sequence shown here is derived from an EMBL/GenBank/DDBJ whole genome shotgun (WGS) entry which is preliminary data.</text>
</comment>
<keyword evidence="1" id="KW-0472">Membrane</keyword>
<keyword evidence="3" id="KW-1185">Reference proteome</keyword>
<feature type="transmembrane region" description="Helical" evidence="1">
    <location>
        <begin position="153"/>
        <end position="170"/>
    </location>
</feature>
<evidence type="ECO:0000313" key="2">
    <source>
        <dbReference type="EMBL" id="MFC5008508.1"/>
    </source>
</evidence>
<feature type="transmembrane region" description="Helical" evidence="1">
    <location>
        <begin position="119"/>
        <end position="147"/>
    </location>
</feature>
<feature type="transmembrane region" description="Helical" evidence="1">
    <location>
        <begin position="232"/>
        <end position="252"/>
    </location>
</feature>
<name>A0ABV9WNE7_9ACTN</name>
<keyword evidence="1" id="KW-1133">Transmembrane helix</keyword>
<dbReference type="RefSeq" id="WP_380129205.1">
    <property type="nucleotide sequence ID" value="NZ_JBHSIU010000131.1"/>
</dbReference>
<reference evidence="3" key="1">
    <citation type="journal article" date="2019" name="Int. J. Syst. Evol. Microbiol.">
        <title>The Global Catalogue of Microorganisms (GCM) 10K type strain sequencing project: providing services to taxonomists for standard genome sequencing and annotation.</title>
        <authorList>
            <consortium name="The Broad Institute Genomics Platform"/>
            <consortium name="The Broad Institute Genome Sequencing Center for Infectious Disease"/>
            <person name="Wu L."/>
            <person name="Ma J."/>
        </authorList>
    </citation>
    <scope>NUCLEOTIDE SEQUENCE [LARGE SCALE GENOMIC DNA]</scope>
    <source>
        <strain evidence="3">CGMCC 4.7152</strain>
    </source>
</reference>
<dbReference type="Proteomes" id="UP001595912">
    <property type="component" value="Unassembled WGS sequence"/>
</dbReference>
<evidence type="ECO:0008006" key="4">
    <source>
        <dbReference type="Google" id="ProtNLM"/>
    </source>
</evidence>
<sequence>MSDETVLARRYRALLRAYPKAWRAERGDELLGTLLDAAEPDRRRPNLRESVSILAQGTRERFGLRRRRAPGEVWSEALRIGVLVLLGQTVASTLLSILELFTMDAVMPVANIARYGAGVAFGIAAMVALVLGQTVVTTVLTGLWIAAPVMHGELPWQLVTAFAVLAGLSLADRTPGRRRTSAVWLVVVPLVLLLGFGFNQMVGGYFYPASALLYPFALLLALTAGVTVDPRLPIAVACLTVAMMLNATLHIPSLFGGGSINGVSPVELRPQTAVFGAIAVVLLTIGHLRARRLARI</sequence>
<evidence type="ECO:0000256" key="1">
    <source>
        <dbReference type="SAM" id="Phobius"/>
    </source>
</evidence>
<accession>A0ABV9WNE7</accession>
<dbReference type="EMBL" id="JBHSIU010000131">
    <property type="protein sequence ID" value="MFC5008508.1"/>
    <property type="molecule type" value="Genomic_DNA"/>
</dbReference>